<organism evidence="6">
    <name type="scientific">hydrothermal vent metagenome</name>
    <dbReference type="NCBI Taxonomy" id="652676"/>
    <lineage>
        <taxon>unclassified sequences</taxon>
        <taxon>metagenomes</taxon>
        <taxon>ecological metagenomes</taxon>
    </lineage>
</organism>
<dbReference type="InterPro" id="IPR036291">
    <property type="entry name" value="NAD(P)-bd_dom_sf"/>
</dbReference>
<dbReference type="Pfam" id="PF00725">
    <property type="entry name" value="3HCDH"/>
    <property type="match status" value="1"/>
</dbReference>
<dbReference type="SUPFAM" id="SSF52096">
    <property type="entry name" value="ClpP/crotonase"/>
    <property type="match status" value="1"/>
</dbReference>
<dbReference type="InterPro" id="IPR029045">
    <property type="entry name" value="ClpP/crotonase-like_dom_sf"/>
</dbReference>
<dbReference type="PANTHER" id="PTHR48075">
    <property type="entry name" value="3-HYDROXYACYL-COA DEHYDROGENASE FAMILY PROTEIN"/>
    <property type="match status" value="1"/>
</dbReference>
<feature type="domain" description="Enoyl-CoA hydratase/isomerase" evidence="5">
    <location>
        <begin position="490"/>
        <end position="621"/>
    </location>
</feature>
<dbReference type="GO" id="GO:0006631">
    <property type="term" value="P:fatty acid metabolic process"/>
    <property type="evidence" value="ECO:0007669"/>
    <property type="project" value="InterPro"/>
</dbReference>
<sequence>MTFQIRKAAVIGAGTMGGGIAAHCANIGIPVVLLDMVPPDLSEAEQNDPKARNRIVQSLYQRMAKARPANLARKDRGELITLGNLEDDFELLADCDWIVEVIIEQLAPKQALMERIEAIRKPGSIISSNTSGIPINEIANGRSDDFRAHFLGTHFFNPPRYLKLLEIIPTPDTAPEVVDFMVQFGGETLGKGVVVCKDTPNFIANRFIAIIGSYLTEYTLENGYTIAEVDTITGPLLGHPKTATFRLTDLVGLDIMMHVNRNLYPAIPHDPYREILKGPKSNRLNDKLAANNWLGNKSGQGFYKQVRVNGKREFHTIDPETLEYANPPKARFDSIGAVRKIEDLGERLRKLLEFNDRAANFVRDTTYYMLAYAAYVTPEIAHSIVDVDKANRWGFAHEAGSFEIWDMLGVAETIEKMETAGLTVADWVKEMVAAGHTTFYENGRYYDFKTKQYSPKPIDKNIIAVAGLYAADKEVERNASASILDMGDGVALLEFHAKLNAIDADMVTMANTALELLDSDFDALVMGNNGQDFCVGANIAAVGIAAAQGMWEQIDQTIHALQDITFRLRHAPKPVVTAPHQRVLGGGVEMTMAGWTAVADHETYMGLVEVGVGLIPAGGGCKEILRRKINPVMRTQNGDVLPVLQDAFTQIATAQVGTSAWENRALGYLQATDSIVMNSDHRLAKAKQIARQLADSGASSPEVEKIYAAGRDAYYALRLGVQSFMWGKYASEHDALISNKLAFVLTGGDLSAPVWVDPWYILDLEREAFLSLLGEEKSRARIMHMLQTGKPLRN</sequence>
<evidence type="ECO:0000259" key="3">
    <source>
        <dbReference type="Pfam" id="PF00725"/>
    </source>
</evidence>
<dbReference type="EC" id="1.1.1.35" evidence="6"/>
<feature type="domain" description="3-hydroxyacyl-CoA dehydrogenase NAD binding" evidence="4">
    <location>
        <begin position="7"/>
        <end position="199"/>
    </location>
</feature>
<dbReference type="PANTHER" id="PTHR48075:SF7">
    <property type="entry name" value="3-HYDROXYACYL-COA DEHYDROGENASE-RELATED"/>
    <property type="match status" value="1"/>
</dbReference>
<keyword evidence="2" id="KW-0520">NAD</keyword>
<dbReference type="SUPFAM" id="SSF51735">
    <property type="entry name" value="NAD(P)-binding Rossmann-fold domains"/>
    <property type="match status" value="1"/>
</dbReference>
<feature type="domain" description="3-hydroxyacyl-CoA dehydrogenase C-terminal" evidence="3">
    <location>
        <begin position="202"/>
        <end position="304"/>
    </location>
</feature>
<dbReference type="Gene3D" id="3.90.226.10">
    <property type="entry name" value="2-enoyl-CoA Hydratase, Chain A, domain 1"/>
    <property type="match status" value="1"/>
</dbReference>
<evidence type="ECO:0000256" key="2">
    <source>
        <dbReference type="ARBA" id="ARBA00023027"/>
    </source>
</evidence>
<dbReference type="Gene3D" id="1.10.1040.50">
    <property type="match status" value="1"/>
</dbReference>
<dbReference type="Pfam" id="PF16113">
    <property type="entry name" value="ECH_2"/>
    <property type="match status" value="1"/>
</dbReference>
<reference evidence="6" key="1">
    <citation type="submission" date="2018-06" db="EMBL/GenBank/DDBJ databases">
        <authorList>
            <person name="Zhirakovskaya E."/>
        </authorList>
    </citation>
    <scope>NUCLEOTIDE SEQUENCE</scope>
</reference>
<dbReference type="GO" id="GO:0004300">
    <property type="term" value="F:enoyl-CoA hydratase activity"/>
    <property type="evidence" value="ECO:0007669"/>
    <property type="project" value="UniProtKB-EC"/>
</dbReference>
<dbReference type="GO" id="GO:0070403">
    <property type="term" value="F:NAD+ binding"/>
    <property type="evidence" value="ECO:0007669"/>
    <property type="project" value="InterPro"/>
</dbReference>
<dbReference type="InterPro" id="IPR008927">
    <property type="entry name" value="6-PGluconate_DH-like_C_sf"/>
</dbReference>
<dbReference type="EMBL" id="UOEU01000853">
    <property type="protein sequence ID" value="VAW41709.1"/>
    <property type="molecule type" value="Genomic_DNA"/>
</dbReference>
<dbReference type="InterPro" id="IPR045004">
    <property type="entry name" value="ECH_dom"/>
</dbReference>
<evidence type="ECO:0000313" key="6">
    <source>
        <dbReference type="EMBL" id="VAW41709.1"/>
    </source>
</evidence>
<keyword evidence="1 6" id="KW-0560">Oxidoreductase</keyword>
<dbReference type="GO" id="GO:0003857">
    <property type="term" value="F:(3S)-3-hydroxyacyl-CoA dehydrogenase (NAD+) activity"/>
    <property type="evidence" value="ECO:0007669"/>
    <property type="project" value="UniProtKB-EC"/>
</dbReference>
<dbReference type="CDD" id="cd06558">
    <property type="entry name" value="crotonase-like"/>
    <property type="match status" value="1"/>
</dbReference>
<dbReference type="SUPFAM" id="SSF48179">
    <property type="entry name" value="6-phosphogluconate dehydrogenase C-terminal domain-like"/>
    <property type="match status" value="2"/>
</dbReference>
<evidence type="ECO:0000259" key="4">
    <source>
        <dbReference type="Pfam" id="PF02737"/>
    </source>
</evidence>
<dbReference type="Pfam" id="PF02737">
    <property type="entry name" value="3HCDH_N"/>
    <property type="match status" value="1"/>
</dbReference>
<accession>A0A3B0VXR7</accession>
<evidence type="ECO:0000256" key="1">
    <source>
        <dbReference type="ARBA" id="ARBA00023002"/>
    </source>
</evidence>
<dbReference type="EC" id="4.2.1.17" evidence="6"/>
<protein>
    <submittedName>
        <fullName evidence="6">3-hydroxyacyl-CoA dehydrogenase [fadN-fadA-fadE operon] / Enoyl-CoA hydratase [fadN-fadA-fadE operon]</fullName>
        <ecNumber evidence="6">1.1.1.35</ecNumber>
        <ecNumber evidence="6">4.2.1.17</ecNumber>
    </submittedName>
</protein>
<dbReference type="Gene3D" id="3.40.50.720">
    <property type="entry name" value="NAD(P)-binding Rossmann-like Domain"/>
    <property type="match status" value="1"/>
</dbReference>
<evidence type="ECO:0000259" key="5">
    <source>
        <dbReference type="Pfam" id="PF16113"/>
    </source>
</evidence>
<dbReference type="InterPro" id="IPR006108">
    <property type="entry name" value="3HC_DH_C"/>
</dbReference>
<gene>
    <name evidence="6" type="ORF">MNBD_CHLOROFLEXI01-3283</name>
</gene>
<keyword evidence="6" id="KW-0456">Lyase</keyword>
<name>A0A3B0VXR7_9ZZZZ</name>
<proteinExistence type="predicted"/>
<dbReference type="AlphaFoldDB" id="A0A3B0VXR7"/>
<dbReference type="InterPro" id="IPR006176">
    <property type="entry name" value="3-OHacyl-CoA_DH_NAD-bd"/>
</dbReference>